<protein>
    <submittedName>
        <fullName evidence="1">Uncharacterized protein</fullName>
    </submittedName>
</protein>
<dbReference type="EMBL" id="QBMP01000394">
    <property type="protein sequence ID" value="PZO43948.1"/>
    <property type="molecule type" value="Genomic_DNA"/>
</dbReference>
<reference evidence="2" key="1">
    <citation type="submission" date="2018-04" db="EMBL/GenBank/DDBJ databases">
        <authorList>
            <person name="Cornet L."/>
        </authorList>
    </citation>
    <scope>NUCLEOTIDE SEQUENCE [LARGE SCALE GENOMIC DNA]</scope>
</reference>
<proteinExistence type="predicted"/>
<sequence>VYGTAEGNPSLRVGTYTKLSGLGDRFSNTYYIVRTCHRFDVQRGYETDFEAECAYLKISR</sequence>
<reference evidence="1 2" key="2">
    <citation type="submission" date="2018-06" db="EMBL/GenBank/DDBJ databases">
        <title>Metagenomic assembly of (sub)arctic Cyanobacteria and their associated microbiome from non-axenic cultures.</title>
        <authorList>
            <person name="Baurain D."/>
        </authorList>
    </citation>
    <scope>NUCLEOTIDE SEQUENCE [LARGE SCALE GENOMIC DNA]</scope>
    <source>
        <strain evidence="1">ULC027bin1</strain>
    </source>
</reference>
<dbReference type="Proteomes" id="UP000249794">
    <property type="component" value="Unassembled WGS sequence"/>
</dbReference>
<feature type="non-terminal residue" evidence="1">
    <location>
        <position position="1"/>
    </location>
</feature>
<organism evidence="1 2">
    <name type="scientific">Phormidesmis priestleyi</name>
    <dbReference type="NCBI Taxonomy" id="268141"/>
    <lineage>
        <taxon>Bacteria</taxon>
        <taxon>Bacillati</taxon>
        <taxon>Cyanobacteriota</taxon>
        <taxon>Cyanophyceae</taxon>
        <taxon>Leptolyngbyales</taxon>
        <taxon>Leptolyngbyaceae</taxon>
        <taxon>Phormidesmis</taxon>
    </lineage>
</organism>
<comment type="caution">
    <text evidence="1">The sequence shown here is derived from an EMBL/GenBank/DDBJ whole genome shotgun (WGS) entry which is preliminary data.</text>
</comment>
<gene>
    <name evidence="1" type="ORF">DCF15_22350</name>
</gene>
<name>A0A2W4YLW1_9CYAN</name>
<evidence type="ECO:0000313" key="2">
    <source>
        <dbReference type="Proteomes" id="UP000249794"/>
    </source>
</evidence>
<accession>A0A2W4YLW1</accession>
<dbReference type="AlphaFoldDB" id="A0A2W4YLW1"/>
<evidence type="ECO:0000313" key="1">
    <source>
        <dbReference type="EMBL" id="PZO43948.1"/>
    </source>
</evidence>